<evidence type="ECO:0000313" key="3">
    <source>
        <dbReference type="Proteomes" id="UP001241056"/>
    </source>
</evidence>
<feature type="domain" description="HD" evidence="1">
    <location>
        <begin position="140"/>
        <end position="255"/>
    </location>
</feature>
<dbReference type="InterPro" id="IPR003607">
    <property type="entry name" value="HD/PDEase_dom"/>
</dbReference>
<evidence type="ECO:0000259" key="1">
    <source>
        <dbReference type="PROSITE" id="PS51831"/>
    </source>
</evidence>
<gene>
    <name evidence="2" type="ORF">QEZ41_08440</name>
</gene>
<accession>A0ABT7SQN2</accession>
<dbReference type="RefSeq" id="WP_289410990.1">
    <property type="nucleotide sequence ID" value="NZ_JAUCDY010000009.1"/>
</dbReference>
<dbReference type="CDD" id="cd00077">
    <property type="entry name" value="HDc"/>
    <property type="match status" value="1"/>
</dbReference>
<keyword evidence="3" id="KW-1185">Reference proteome</keyword>
<dbReference type="PROSITE" id="PS51831">
    <property type="entry name" value="HD"/>
    <property type="match status" value="1"/>
</dbReference>
<protein>
    <submittedName>
        <fullName evidence="2">HD domain-containing protein</fullName>
    </submittedName>
</protein>
<dbReference type="InterPro" id="IPR013976">
    <property type="entry name" value="HDOD"/>
</dbReference>
<dbReference type="SMART" id="SM00471">
    <property type="entry name" value="HDc"/>
    <property type="match status" value="1"/>
</dbReference>
<organism evidence="2 3">
    <name type="scientific">Thiopseudomonas acetoxidans</name>
    <dbReference type="NCBI Taxonomy" id="3041622"/>
    <lineage>
        <taxon>Bacteria</taxon>
        <taxon>Pseudomonadati</taxon>
        <taxon>Pseudomonadota</taxon>
        <taxon>Gammaproteobacteria</taxon>
        <taxon>Pseudomonadales</taxon>
        <taxon>Pseudomonadaceae</taxon>
        <taxon>Thiopseudomonas</taxon>
    </lineage>
</organism>
<dbReference type="InterPro" id="IPR006674">
    <property type="entry name" value="HD_domain"/>
</dbReference>
<dbReference type="NCBIfam" id="TIGR00277">
    <property type="entry name" value="HDIG"/>
    <property type="match status" value="1"/>
</dbReference>
<proteinExistence type="predicted"/>
<reference evidence="2 3" key="1">
    <citation type="submission" date="2023-06" db="EMBL/GenBank/DDBJ databases">
        <title>Thiopseudomonas sp. CY1220 draft genome sequence.</title>
        <authorList>
            <person name="Zhao G."/>
            <person name="An M."/>
        </authorList>
    </citation>
    <scope>NUCLEOTIDE SEQUENCE [LARGE SCALE GENOMIC DNA]</scope>
    <source>
        <strain evidence="2 3">CY1220</strain>
    </source>
</reference>
<sequence length="291" mass="32824">MKKLINQIALITKIDHHNNLWLLTTAGNQWPTYNNKGQLTNAVDEEYVAIAQIDLQAKKPHHVSAPLELHVSANTVQAHMIWCSSTQMPAQVQLWQRASEISDTALKEFLIAVLSDTKIMMPFYMGKASKSYHHHKQGELFIHSVEVAIAAQKMASQYNLPKRTQDCVFVGGLLHDIGKTMMFYNTGNGSNKGVNGQHESFNFMVLAEHLERLKDQDKTLFEAMSAMLAPQVNNKKYYDYVEELIVRSADRISAQCDELQSLFKSKPADQLFISANGGRKYKRLGQAQLAS</sequence>
<evidence type="ECO:0000313" key="2">
    <source>
        <dbReference type="EMBL" id="MDM7858304.1"/>
    </source>
</evidence>
<dbReference type="InterPro" id="IPR006675">
    <property type="entry name" value="HDIG_dom"/>
</dbReference>
<dbReference type="SUPFAM" id="SSF109604">
    <property type="entry name" value="HD-domain/PDEase-like"/>
    <property type="match status" value="1"/>
</dbReference>
<name>A0ABT7SQN2_9GAMM</name>
<comment type="caution">
    <text evidence="2">The sequence shown here is derived from an EMBL/GenBank/DDBJ whole genome shotgun (WGS) entry which is preliminary data.</text>
</comment>
<dbReference type="Proteomes" id="UP001241056">
    <property type="component" value="Unassembled WGS sequence"/>
</dbReference>
<dbReference type="EMBL" id="JAUCDY010000009">
    <property type="protein sequence ID" value="MDM7858304.1"/>
    <property type="molecule type" value="Genomic_DNA"/>
</dbReference>
<dbReference type="Pfam" id="PF08668">
    <property type="entry name" value="HDOD"/>
    <property type="match status" value="1"/>
</dbReference>
<dbReference type="Gene3D" id="1.10.3210.10">
    <property type="entry name" value="Hypothetical protein af1432"/>
    <property type="match status" value="1"/>
</dbReference>